<dbReference type="KEGG" id="pod:PODO_20085"/>
<name>A0A1R0WVE9_9BACL</name>
<evidence type="ECO:0000313" key="2">
    <source>
        <dbReference type="Proteomes" id="UP000187465"/>
    </source>
</evidence>
<evidence type="ECO:0000313" key="1">
    <source>
        <dbReference type="EMBL" id="OMD21975.1"/>
    </source>
</evidence>
<proteinExistence type="predicted"/>
<dbReference type="Proteomes" id="UP000187465">
    <property type="component" value="Unassembled WGS sequence"/>
</dbReference>
<dbReference type="EMBL" id="MKQP01000068">
    <property type="protein sequence ID" value="OMD21975.1"/>
    <property type="molecule type" value="Genomic_DNA"/>
</dbReference>
<gene>
    <name evidence="1" type="ORF">BJP51_31615</name>
</gene>
<comment type="caution">
    <text evidence="1">The sequence shown here is derived from an EMBL/GenBank/DDBJ whole genome shotgun (WGS) entry which is preliminary data.</text>
</comment>
<reference evidence="1 2" key="1">
    <citation type="submission" date="2016-10" db="EMBL/GenBank/DDBJ databases">
        <title>Paenibacillus species isolates.</title>
        <authorList>
            <person name="Beno S.M."/>
        </authorList>
    </citation>
    <scope>NUCLEOTIDE SEQUENCE [LARGE SCALE GENOMIC DNA]</scope>
    <source>
        <strain evidence="1 2">FSL H7-0604</strain>
    </source>
</reference>
<dbReference type="RefSeq" id="WP_036685749.1">
    <property type="nucleotide sequence ID" value="NZ_CP009428.1"/>
</dbReference>
<protein>
    <submittedName>
        <fullName evidence="1">Uncharacterized protein</fullName>
    </submittedName>
</protein>
<dbReference type="GeneID" id="31572465"/>
<dbReference type="AlphaFoldDB" id="A0A1R0WVE9"/>
<accession>A0A1R0WVE9</accession>
<sequence length="228" mass="24510">MDKRQLPDLIINGVSGGAGGTYNSVQIDGVGKVTGPIVTRIFKGNGHMNLKNDLSAEEAECNGTMKVLGHLRFNSLKVDGMITVGESFRGESCTLHGMLNIKGDCELEDFAGEGSFSVGGLLSAGHVDFKLQGQGKAHEIGVESLVIRQTNSGVWSKMLSGIIPKLRSELRARTIEGDFIDLEYTIADVIRGNIVIVGPGCTIERIEYRDQITVHPEAKVGKVEKIGE</sequence>
<organism evidence="1 2">
    <name type="scientific">Paenibacillus odorifer</name>
    <dbReference type="NCBI Taxonomy" id="189426"/>
    <lineage>
        <taxon>Bacteria</taxon>
        <taxon>Bacillati</taxon>
        <taxon>Bacillota</taxon>
        <taxon>Bacilli</taxon>
        <taxon>Bacillales</taxon>
        <taxon>Paenibacillaceae</taxon>
        <taxon>Paenibacillus</taxon>
    </lineage>
</organism>